<comment type="catalytic activity">
    <reaction evidence="1">
        <text>S-ubiquitinyl-[E2 ubiquitin-conjugating enzyme]-L-cysteine + [acceptor protein]-L-lysine = [E2 ubiquitin-conjugating enzyme]-L-cysteine + N(6)-ubiquitinyl-[acceptor protein]-L-lysine.</text>
        <dbReference type="EC" id="2.3.2.26"/>
    </reaction>
</comment>
<dbReference type="GO" id="GO:0005634">
    <property type="term" value="C:nucleus"/>
    <property type="evidence" value="ECO:0007669"/>
    <property type="project" value="UniProtKB-SubCell"/>
</dbReference>
<name>A0A668VJJ0_OREAU</name>
<evidence type="ECO:0000256" key="7">
    <source>
        <dbReference type="ARBA" id="ARBA00022553"/>
    </source>
</evidence>
<dbReference type="InterPro" id="IPR042556">
    <property type="entry name" value="AZUL_sf"/>
</dbReference>
<evidence type="ECO:0000256" key="11">
    <source>
        <dbReference type="ARBA" id="ARBA00022786"/>
    </source>
</evidence>
<evidence type="ECO:0000256" key="19">
    <source>
        <dbReference type="PROSITE-ProRule" id="PRU00104"/>
    </source>
</evidence>
<keyword evidence="13" id="KW-0647">Proteasome</keyword>
<evidence type="ECO:0000256" key="1">
    <source>
        <dbReference type="ARBA" id="ARBA00000885"/>
    </source>
</evidence>
<feature type="active site" description="Glycyl thioester intermediate" evidence="19">
    <location>
        <position position="791"/>
    </location>
</feature>
<accession>A0A668VJJ0</accession>
<dbReference type="PANTHER" id="PTHR45700:SF10">
    <property type="entry name" value="UBIQUITIN-PROTEIN LIGASE E3A"/>
    <property type="match status" value="1"/>
</dbReference>
<dbReference type="Gene3D" id="6.10.130.10">
    <property type="entry name" value="Ubiquitin-protein ligase E3A, N-terminal zinc-binding domain (AZUL)"/>
    <property type="match status" value="1"/>
</dbReference>
<dbReference type="GO" id="GO:0048513">
    <property type="term" value="P:animal organ development"/>
    <property type="evidence" value="ECO:0007669"/>
    <property type="project" value="UniProtKB-ARBA"/>
</dbReference>
<dbReference type="Ensembl" id="ENSOABT00000051958.2">
    <property type="protein sequence ID" value="ENSOABP00000050663.2"/>
    <property type="gene ID" value="ENSOABG00000022563.2"/>
</dbReference>
<keyword evidence="23" id="KW-1185">Reference proteome</keyword>
<evidence type="ECO:0000313" key="22">
    <source>
        <dbReference type="Ensembl" id="ENSOABP00000050663.2"/>
    </source>
</evidence>
<keyword evidence="14" id="KW-0090">Biological rhythms</keyword>
<reference evidence="22" key="1">
    <citation type="submission" date="2025-08" db="UniProtKB">
        <authorList>
            <consortium name="Ensembl"/>
        </authorList>
    </citation>
    <scope>IDENTIFICATION</scope>
</reference>
<dbReference type="Gene3D" id="3.90.1750.10">
    <property type="entry name" value="Hect, E3 ligase catalytic domains"/>
    <property type="match status" value="1"/>
</dbReference>
<dbReference type="PANTHER" id="PTHR45700">
    <property type="entry name" value="UBIQUITIN-PROTEIN LIGASE E3C"/>
    <property type="match status" value="1"/>
</dbReference>
<dbReference type="Gene3D" id="3.30.2160.10">
    <property type="entry name" value="Hect, E3 ligase catalytic domain"/>
    <property type="match status" value="1"/>
</dbReference>
<dbReference type="Gene3D" id="3.30.2410.10">
    <property type="entry name" value="Hect, E3 ligase catalytic domain"/>
    <property type="match status" value="1"/>
</dbReference>
<evidence type="ECO:0000256" key="9">
    <source>
        <dbReference type="ARBA" id="ARBA00022723"/>
    </source>
</evidence>
<dbReference type="GO" id="GO:0080090">
    <property type="term" value="P:regulation of primary metabolic process"/>
    <property type="evidence" value="ECO:0007669"/>
    <property type="project" value="UniProtKB-ARBA"/>
</dbReference>
<sequence>MNSDEKEDCECAPPQAETSSAGGADREHEEPEIENPEASRMKRAAAKHLIERYYHQLTEGCGNESCSNSWCASSVGFSRMDNNEAAVKALELYKVNAKLCDPHPSKKGTASAYQESSAHSNSACSNKKMNHKDIHSVRDNFKGKDEDKDEDEKEAAASSTTAMEEDSPTSSSSSRLGECLLGENDIQKLAPDEVSVDIEAVRRVYERLLSNDKIEAAFLNALVYLSPNVECDLTYHNVYSRDPNYLNLFVIVMENSNLHSPEYLEIALPQFCKAMSKLPLAAQAKLARLWSHYSAEQIRRMVETFQQLITYKVISNEFNSRNLVNDDDAVVAATKCLKIVYYANVLGGDLDMEHNEEEDEEPIPESSDLTLQELLGEERRNKKGPRVDPLETELGIRTSDCRRPLVPFEEFVNEPLNEVLEMDKDYTFFKVETENKFSFMTCPFILNAVTKNLGLYYDNRIRMYSERRITVLYSLVQGQQLNPYLRLKVRRDHIIDDALVRLEMIAMENPADLKKQLYVEFEGEQGVDEGGVSKEFFQLVVEEIFNPDIGMFTYDEHTKLFWFNPSSFENEGQYTLIGIVLGLAIYNNCILDVHFPMVVYRKLMGKKGTFRDLADANPVLYQSLKELLEYEGSVEEDMMITFQISHTDLFGNALMYDLRENGDKIPVTNENRKEFVAQYSEYILNKSVEKQFKAFRRGFHMVTNESPLKYLFRPEEIELLICGSRCLGFTSCLYRREFWETLHSFGEEQKRLFLQFTTGTDRAPVGGLGKLKMIIAKNGPDTDRLPTSHTCFNVLLLPEYSSKEKLRERLLKAITYAKGFGML</sequence>
<dbReference type="AlphaFoldDB" id="A0A668VJJ0"/>
<dbReference type="InterPro" id="IPR032353">
    <property type="entry name" value="AZUL"/>
</dbReference>
<evidence type="ECO:0000259" key="21">
    <source>
        <dbReference type="PROSITE" id="PS50237"/>
    </source>
</evidence>
<dbReference type="GO" id="GO:0006511">
    <property type="term" value="P:ubiquitin-dependent protein catabolic process"/>
    <property type="evidence" value="ECO:0007669"/>
    <property type="project" value="UniProtKB-ARBA"/>
</dbReference>
<evidence type="ECO:0000256" key="6">
    <source>
        <dbReference type="ARBA" id="ARBA00022490"/>
    </source>
</evidence>
<dbReference type="GO" id="GO:0061630">
    <property type="term" value="F:ubiquitin protein ligase activity"/>
    <property type="evidence" value="ECO:0007669"/>
    <property type="project" value="UniProtKB-EC"/>
</dbReference>
<dbReference type="InterPro" id="IPR044611">
    <property type="entry name" value="E3A/B/C-like"/>
</dbReference>
<dbReference type="GO" id="GO:0048511">
    <property type="term" value="P:rhythmic process"/>
    <property type="evidence" value="ECO:0007669"/>
    <property type="project" value="UniProtKB-KW"/>
</dbReference>
<feature type="compositionally biased region" description="Basic and acidic residues" evidence="20">
    <location>
        <begin position="135"/>
        <end position="146"/>
    </location>
</feature>
<dbReference type="FunFam" id="3.30.2160.10:FF:000004">
    <property type="entry name" value="probable E3 ubiquitin-protein ligase HERC4 isoform X1"/>
    <property type="match status" value="1"/>
</dbReference>
<gene>
    <name evidence="22" type="primary">UBE3A</name>
</gene>
<evidence type="ECO:0000256" key="10">
    <source>
        <dbReference type="ARBA" id="ARBA00022771"/>
    </source>
</evidence>
<evidence type="ECO:0000256" key="14">
    <source>
        <dbReference type="ARBA" id="ARBA00023108"/>
    </source>
</evidence>
<dbReference type="InterPro" id="IPR000569">
    <property type="entry name" value="HECT_dom"/>
</dbReference>
<dbReference type="FunFam" id="3.90.1750.10:FF:000026">
    <property type="entry name" value="E3 ubiquitin-protein ligase HACE1"/>
    <property type="match status" value="1"/>
</dbReference>
<reference evidence="22" key="2">
    <citation type="submission" date="2025-09" db="UniProtKB">
        <authorList>
            <consortium name="Ensembl"/>
        </authorList>
    </citation>
    <scope>IDENTIFICATION</scope>
</reference>
<keyword evidence="10" id="KW-0863">Zinc-finger</keyword>
<dbReference type="GO" id="GO:0000209">
    <property type="term" value="P:protein polyubiquitination"/>
    <property type="evidence" value="ECO:0007669"/>
    <property type="project" value="InterPro"/>
</dbReference>
<dbReference type="GO" id="GO:0008270">
    <property type="term" value="F:zinc ion binding"/>
    <property type="evidence" value="ECO:0007669"/>
    <property type="project" value="UniProtKB-KW"/>
</dbReference>
<dbReference type="CDD" id="cd00078">
    <property type="entry name" value="HECTc"/>
    <property type="match status" value="1"/>
</dbReference>
<evidence type="ECO:0000256" key="3">
    <source>
        <dbReference type="ARBA" id="ARBA00004496"/>
    </source>
</evidence>
<evidence type="ECO:0000256" key="20">
    <source>
        <dbReference type="SAM" id="MobiDB-lite"/>
    </source>
</evidence>
<dbReference type="InterPro" id="IPR035983">
    <property type="entry name" value="Hect_E3_ubiquitin_ligase"/>
</dbReference>
<evidence type="ECO:0000256" key="13">
    <source>
        <dbReference type="ARBA" id="ARBA00022942"/>
    </source>
</evidence>
<proteinExistence type="predicted"/>
<comment type="subcellular location">
    <subcellularLocation>
        <location evidence="3">Cytoplasm</location>
    </subcellularLocation>
    <subcellularLocation>
        <location evidence="2">Nucleus</location>
    </subcellularLocation>
</comment>
<organism evidence="22 23">
    <name type="scientific">Oreochromis aureus</name>
    <name type="common">Israeli tilapia</name>
    <name type="synonym">Chromis aureus</name>
    <dbReference type="NCBI Taxonomy" id="47969"/>
    <lineage>
        <taxon>Eukaryota</taxon>
        <taxon>Metazoa</taxon>
        <taxon>Chordata</taxon>
        <taxon>Craniata</taxon>
        <taxon>Vertebrata</taxon>
        <taxon>Euteleostomi</taxon>
        <taxon>Actinopterygii</taxon>
        <taxon>Neopterygii</taxon>
        <taxon>Teleostei</taxon>
        <taxon>Neoteleostei</taxon>
        <taxon>Acanthomorphata</taxon>
        <taxon>Ovalentaria</taxon>
        <taxon>Cichlomorphae</taxon>
        <taxon>Cichliformes</taxon>
        <taxon>Cichlidae</taxon>
        <taxon>African cichlids</taxon>
        <taxon>Pseudocrenilabrinae</taxon>
        <taxon>Oreochromini</taxon>
        <taxon>Oreochromis</taxon>
    </lineage>
</organism>
<dbReference type="FunFam" id="3.90.1750.10:FF:000008">
    <property type="entry name" value="Putative ubiquitin-protein ligase E3A"/>
    <property type="match status" value="1"/>
</dbReference>
<keyword evidence="7" id="KW-0597">Phosphoprotein</keyword>
<dbReference type="GO" id="GO:0010604">
    <property type="term" value="P:positive regulation of macromolecule metabolic process"/>
    <property type="evidence" value="ECO:0007669"/>
    <property type="project" value="UniProtKB-ARBA"/>
</dbReference>
<evidence type="ECO:0000256" key="15">
    <source>
        <dbReference type="ARBA" id="ARBA00023242"/>
    </source>
</evidence>
<evidence type="ECO:0000313" key="23">
    <source>
        <dbReference type="Proteomes" id="UP000472276"/>
    </source>
</evidence>
<keyword evidence="12" id="KW-0862">Zinc</keyword>
<evidence type="ECO:0000256" key="16">
    <source>
        <dbReference type="ARBA" id="ARBA00067504"/>
    </source>
</evidence>
<dbReference type="EC" id="2.3.2.26" evidence="5"/>
<keyword evidence="9" id="KW-0479">Metal-binding</keyword>
<evidence type="ECO:0000256" key="2">
    <source>
        <dbReference type="ARBA" id="ARBA00004123"/>
    </source>
</evidence>
<dbReference type="Pfam" id="PF00632">
    <property type="entry name" value="HECT"/>
    <property type="match status" value="1"/>
</dbReference>
<dbReference type="PROSITE" id="PS50237">
    <property type="entry name" value="HECT"/>
    <property type="match status" value="1"/>
</dbReference>
<evidence type="ECO:0000256" key="17">
    <source>
        <dbReference type="ARBA" id="ARBA00077235"/>
    </source>
</evidence>
<protein>
    <recommendedName>
        <fullName evidence="16">Ubiquitin-protein ligase E3A</fullName>
        <ecNumber evidence="5">2.3.2.26</ecNumber>
    </recommendedName>
    <alternativeName>
        <fullName evidence="18">HECT-type ubiquitin transferase E3A</fullName>
    </alternativeName>
    <alternativeName>
        <fullName evidence="17">Oncogenic protein-associated protein E6-AP</fullName>
    </alternativeName>
</protein>
<comment type="pathway">
    <text evidence="4">Protein modification; protein ubiquitination.</text>
</comment>
<dbReference type="Proteomes" id="UP000472276">
    <property type="component" value="Unassembled WGS sequence"/>
</dbReference>
<dbReference type="GO" id="GO:0042752">
    <property type="term" value="P:regulation of circadian rhythm"/>
    <property type="evidence" value="ECO:0007669"/>
    <property type="project" value="UniProtKB-ARBA"/>
</dbReference>
<keyword evidence="15" id="KW-0539">Nucleus</keyword>
<dbReference type="GO" id="GO:0005737">
    <property type="term" value="C:cytoplasm"/>
    <property type="evidence" value="ECO:0007669"/>
    <property type="project" value="UniProtKB-SubCell"/>
</dbReference>
<evidence type="ECO:0000256" key="5">
    <source>
        <dbReference type="ARBA" id="ARBA00012485"/>
    </source>
</evidence>
<evidence type="ECO:0000256" key="8">
    <source>
        <dbReference type="ARBA" id="ARBA00022679"/>
    </source>
</evidence>
<dbReference type="SMART" id="SM00119">
    <property type="entry name" value="HECTc"/>
    <property type="match status" value="1"/>
</dbReference>
<evidence type="ECO:0000256" key="12">
    <source>
        <dbReference type="ARBA" id="ARBA00022833"/>
    </source>
</evidence>
<dbReference type="GO" id="GO:0048731">
    <property type="term" value="P:system development"/>
    <property type="evidence" value="ECO:0007669"/>
    <property type="project" value="UniProtKB-ARBA"/>
</dbReference>
<dbReference type="GO" id="GO:0000502">
    <property type="term" value="C:proteasome complex"/>
    <property type="evidence" value="ECO:0007669"/>
    <property type="project" value="UniProtKB-KW"/>
</dbReference>
<evidence type="ECO:0000256" key="18">
    <source>
        <dbReference type="ARBA" id="ARBA00077264"/>
    </source>
</evidence>
<keyword evidence="11 19" id="KW-0833">Ubl conjugation pathway</keyword>
<feature type="compositionally biased region" description="Acidic residues" evidence="20">
    <location>
        <begin position="1"/>
        <end position="10"/>
    </location>
</feature>
<dbReference type="Pfam" id="PF16558">
    <property type="entry name" value="AZUL"/>
    <property type="match status" value="1"/>
</dbReference>
<dbReference type="GO" id="GO:0030518">
    <property type="term" value="P:nuclear receptor-mediated steroid hormone signaling pathway"/>
    <property type="evidence" value="ECO:0007669"/>
    <property type="project" value="UniProtKB-ARBA"/>
</dbReference>
<feature type="region of interest" description="Disordered" evidence="20">
    <location>
        <begin position="135"/>
        <end position="176"/>
    </location>
</feature>
<keyword evidence="8" id="KW-0808">Transferase</keyword>
<dbReference type="FunFam" id="3.30.2410.10:FF:000003">
    <property type="entry name" value="probable E3 ubiquitin-protein ligase HERC4 isoform X1"/>
    <property type="match status" value="1"/>
</dbReference>
<feature type="domain" description="HECT" evidence="21">
    <location>
        <begin position="509"/>
        <end position="823"/>
    </location>
</feature>
<dbReference type="UniPathway" id="UPA00143"/>
<evidence type="ECO:0000256" key="4">
    <source>
        <dbReference type="ARBA" id="ARBA00004906"/>
    </source>
</evidence>
<keyword evidence="6" id="KW-0963">Cytoplasm</keyword>
<dbReference type="SUPFAM" id="SSF56204">
    <property type="entry name" value="Hect, E3 ligase catalytic domain"/>
    <property type="match status" value="1"/>
</dbReference>
<feature type="region of interest" description="Disordered" evidence="20">
    <location>
        <begin position="1"/>
        <end position="41"/>
    </location>
</feature>